<dbReference type="NCBIfam" id="NF033542">
    <property type="entry name" value="transpos_IS110"/>
    <property type="match status" value="1"/>
</dbReference>
<dbReference type="InterPro" id="IPR047650">
    <property type="entry name" value="Transpos_IS110"/>
</dbReference>
<dbReference type="Pfam" id="PF01548">
    <property type="entry name" value="DEDD_Tnp_IS110"/>
    <property type="match status" value="1"/>
</dbReference>
<dbReference type="GO" id="GO:0006313">
    <property type="term" value="P:DNA transposition"/>
    <property type="evidence" value="ECO:0007669"/>
    <property type="project" value="InterPro"/>
</dbReference>
<proteinExistence type="predicted"/>
<evidence type="ECO:0000313" key="3">
    <source>
        <dbReference type="EMBL" id="ABB14847.1"/>
    </source>
</evidence>
<dbReference type="AlphaFoldDB" id="Q3AD29"/>
<dbReference type="InterPro" id="IPR003346">
    <property type="entry name" value="Transposase_20"/>
</dbReference>
<dbReference type="InterPro" id="IPR002525">
    <property type="entry name" value="Transp_IS110-like_N"/>
</dbReference>
<sequence length="432" mass="48672">MLRDVPAGHAPNLGQPKEGYPLARVVFAGIDVSALKCDLVCLDEQGQQLAPVKSFPNSLEGASAMVEVLDGLAHKFNIQQLHIGLEATSIYSVHLRQFLLDSPKLKPYSTKVYEINPVMVASFKKAFGTKRPKTDALDAYVIAERVRFGHLTPCSRETIVTEPLRQLTRLRLHLVEMVTAEQNRALNLLFLKFSNYHQDKPFSQTFGKASLAVLQEFTPDELIEMPLEELAEFIQSHGNNKLASPENMAKALKQAARRAYRLNPKMLAACEVALSLTLQNIDHLKRQLKQLDKVICRELEAIPQTLTSVKGLGPISAAGIIAEIGDIKRFKDQAALAQYAGLTWTRYQSGDFDAEERRLTKSGNRYLRYYLVQAANSLRVHNEEYKAYYQSKYHEVTKHQHKRALVLTARKLVRLVFALLSKGQIYKGTVMK</sequence>
<accession>Q3AD29</accession>
<evidence type="ECO:0000313" key="4">
    <source>
        <dbReference type="Proteomes" id="UP000002706"/>
    </source>
</evidence>
<feature type="domain" description="Transposase IS116/IS110/IS902 C-terminal" evidence="2">
    <location>
        <begin position="304"/>
        <end position="390"/>
    </location>
</feature>
<dbReference type="GO" id="GO:0004803">
    <property type="term" value="F:transposase activity"/>
    <property type="evidence" value="ECO:0007669"/>
    <property type="project" value="InterPro"/>
</dbReference>
<dbReference type="eggNOG" id="COG3547">
    <property type="taxonomic scope" value="Bacteria"/>
</dbReference>
<dbReference type="STRING" id="246194.CHY_1109"/>
<evidence type="ECO:0000259" key="1">
    <source>
        <dbReference type="Pfam" id="PF01548"/>
    </source>
</evidence>
<reference evidence="3 4" key="1">
    <citation type="journal article" date="2005" name="PLoS Genet.">
        <title>Life in hot carbon monoxide: the complete genome sequence of Carboxydothermus hydrogenoformans Z-2901.</title>
        <authorList>
            <person name="Wu M."/>
            <person name="Ren Q."/>
            <person name="Durkin A.S."/>
            <person name="Daugherty S.C."/>
            <person name="Brinkac L.M."/>
            <person name="Dodson R.J."/>
            <person name="Madupu R."/>
            <person name="Sullivan S.A."/>
            <person name="Kolonay J.F."/>
            <person name="Haft D.H."/>
            <person name="Nelson W.C."/>
            <person name="Tallon L.J."/>
            <person name="Jones K.M."/>
            <person name="Ulrich L.E."/>
            <person name="Gonzalez J.M."/>
            <person name="Zhulin I.B."/>
            <person name="Robb F.T."/>
            <person name="Eisen J.A."/>
        </authorList>
    </citation>
    <scope>NUCLEOTIDE SEQUENCE [LARGE SCALE GENOMIC DNA]</scope>
    <source>
        <strain evidence="4">ATCC BAA-161 / DSM 6008 / Z-2901</strain>
    </source>
</reference>
<dbReference type="Pfam" id="PF02371">
    <property type="entry name" value="Transposase_20"/>
    <property type="match status" value="1"/>
</dbReference>
<keyword evidence="4" id="KW-1185">Reference proteome</keyword>
<name>Q3AD29_CARHZ</name>
<dbReference type="GO" id="GO:0003677">
    <property type="term" value="F:DNA binding"/>
    <property type="evidence" value="ECO:0007669"/>
    <property type="project" value="InterPro"/>
</dbReference>
<dbReference type="EMBL" id="CP000141">
    <property type="protein sequence ID" value="ABB14847.1"/>
    <property type="molecule type" value="Genomic_DNA"/>
</dbReference>
<protein>
    <submittedName>
        <fullName evidence="3">ISChy1, transposase</fullName>
    </submittedName>
</protein>
<organism evidence="3 4">
    <name type="scientific">Carboxydothermus hydrogenoformans (strain ATCC BAA-161 / DSM 6008 / Z-2901)</name>
    <dbReference type="NCBI Taxonomy" id="246194"/>
    <lineage>
        <taxon>Bacteria</taxon>
        <taxon>Bacillati</taxon>
        <taxon>Bacillota</taxon>
        <taxon>Clostridia</taxon>
        <taxon>Thermoanaerobacterales</taxon>
        <taxon>Thermoanaerobacteraceae</taxon>
        <taxon>Carboxydothermus</taxon>
    </lineage>
</organism>
<dbReference type="Proteomes" id="UP000002706">
    <property type="component" value="Chromosome"/>
</dbReference>
<gene>
    <name evidence="3" type="ordered locus">CHY_1109</name>
</gene>
<feature type="domain" description="Transposase IS110-like N-terminal" evidence="1">
    <location>
        <begin position="28"/>
        <end position="189"/>
    </location>
</feature>
<dbReference type="PANTHER" id="PTHR33055">
    <property type="entry name" value="TRANSPOSASE FOR INSERTION SEQUENCE ELEMENT IS1111A"/>
    <property type="match status" value="1"/>
</dbReference>
<dbReference type="HOGENOM" id="CLU_036902_4_4_9"/>
<dbReference type="KEGG" id="chy:CHY_1109"/>
<dbReference type="PANTHER" id="PTHR33055:SF13">
    <property type="entry name" value="TRANSPOSASE"/>
    <property type="match status" value="1"/>
</dbReference>
<dbReference type="InParanoid" id="Q3AD29"/>
<evidence type="ECO:0000259" key="2">
    <source>
        <dbReference type="Pfam" id="PF02371"/>
    </source>
</evidence>